<protein>
    <submittedName>
        <fullName evidence="2">Pilus assembly protein PilN</fullName>
    </submittedName>
</protein>
<evidence type="ECO:0000256" key="1">
    <source>
        <dbReference type="SAM" id="Phobius"/>
    </source>
</evidence>
<evidence type="ECO:0000313" key="2">
    <source>
        <dbReference type="EMBL" id="RGB81258.1"/>
    </source>
</evidence>
<accession>A0A3E2TSI8</accession>
<keyword evidence="1" id="KW-1133">Transmembrane helix</keyword>
<name>A0A3E2TSI8_9FIRM</name>
<evidence type="ECO:0000313" key="3">
    <source>
        <dbReference type="Proteomes" id="UP000260773"/>
    </source>
</evidence>
<dbReference type="InterPro" id="IPR050696">
    <property type="entry name" value="FtsA/MreB"/>
</dbReference>
<dbReference type="PANTHER" id="PTHR32432:SF3">
    <property type="entry name" value="ETHANOLAMINE UTILIZATION PROTEIN EUTJ"/>
    <property type="match status" value="1"/>
</dbReference>
<comment type="caution">
    <text evidence="2">The sequence shown here is derived from an EMBL/GenBank/DDBJ whole genome shotgun (WGS) entry which is preliminary data.</text>
</comment>
<dbReference type="PANTHER" id="PTHR32432">
    <property type="entry name" value="CELL DIVISION PROTEIN FTSA-RELATED"/>
    <property type="match status" value="1"/>
</dbReference>
<reference evidence="2 3" key="1">
    <citation type="submission" date="2018-08" db="EMBL/GenBank/DDBJ databases">
        <title>A genome reference for cultivated species of the human gut microbiota.</title>
        <authorList>
            <person name="Zou Y."/>
            <person name="Xue W."/>
            <person name="Luo G."/>
        </authorList>
    </citation>
    <scope>NUCLEOTIDE SEQUENCE [LARGE SCALE GENOMIC DNA]</scope>
    <source>
        <strain evidence="2 3">AF45-17</strain>
    </source>
</reference>
<proteinExistence type="predicted"/>
<gene>
    <name evidence="2" type="ORF">DW070_03720</name>
</gene>
<dbReference type="CDD" id="cd24049">
    <property type="entry name" value="ASKHA_NBD_PilM"/>
    <property type="match status" value="1"/>
</dbReference>
<dbReference type="AlphaFoldDB" id="A0A3E2TSI8"/>
<sequence>MARFISVEIDASQLRVAEIEEVGRKERILQCFSIPMPQGMTEDGEVRDTKNLAELLVQGLEAHAIKSKKIYFVAGSSRIASRRIQLPMVKKNQIQELIQTNSSEYFPVDISKYVLSYTILGEISEKADSSEETNPDRKNARNKGNKQYDLMVYAAPKSISAAYNELAENAGLTIQGIGYTGDSLYQAVRDIYAKGVHLLAKIEKKYTMISIIKDGDLALQRMVNYGVDMAIDTVMQETVFGEIENEWQALDALYTGKCLNAQLDAAPVEGMPELSAAKAEVTESFRYLIGNISRIMDYYISRNPGTVFDSVACCGLGAGIEGIAELFSHELAQQVQILQNFEGADRVRDGEQLYLYAAVAAPSVSGLNLMEKTTKKKKREQETLSGAIVIAAIGIGAGVLLSAVGIGSHVYQNLTKASLEKQIAAKQDIQDIYDAYSSAKSRTASYEGLYAYTDTPNEQLRDFLEEMEQKMPSDLTLDSFTSDGTGVSFDLHVSNKNEAAQVLIQMRTFESLTSVTTNSLEEGENGEVTMTVTCTYAQPAVVDSNAQ</sequence>
<dbReference type="Gene3D" id="3.30.420.40">
    <property type="match status" value="2"/>
</dbReference>
<dbReference type="Gene3D" id="3.30.1490.300">
    <property type="match status" value="1"/>
</dbReference>
<keyword evidence="1" id="KW-0472">Membrane</keyword>
<feature type="transmembrane region" description="Helical" evidence="1">
    <location>
        <begin position="383"/>
        <end position="406"/>
    </location>
</feature>
<keyword evidence="1" id="KW-0812">Transmembrane</keyword>
<organism evidence="2 3">
    <name type="scientific">Coprococcus catus</name>
    <dbReference type="NCBI Taxonomy" id="116085"/>
    <lineage>
        <taxon>Bacteria</taxon>
        <taxon>Bacillati</taxon>
        <taxon>Bacillota</taxon>
        <taxon>Clostridia</taxon>
        <taxon>Lachnospirales</taxon>
        <taxon>Lachnospiraceae</taxon>
        <taxon>Coprococcus</taxon>
    </lineage>
</organism>
<dbReference type="EMBL" id="QVEP01000006">
    <property type="protein sequence ID" value="RGB81258.1"/>
    <property type="molecule type" value="Genomic_DNA"/>
</dbReference>
<dbReference type="Proteomes" id="UP000260773">
    <property type="component" value="Unassembled WGS sequence"/>
</dbReference>